<dbReference type="AlphaFoldDB" id="A0A6M5YW94"/>
<protein>
    <recommendedName>
        <fullName evidence="3">DUF1499 domain-containing protein</fullName>
    </recommendedName>
</protein>
<dbReference type="KEGG" id="ftj:FTUN_5348"/>
<gene>
    <name evidence="1" type="ORF">FTUN_5348</name>
</gene>
<accession>A0A6M5YW94</accession>
<sequence>MAFGFPAFHTERYTLWEAHLDAHELAVEAILALRWTITDESDDTIRASTGISLWSWGERVTVRFRTGKTLIITSRCAIPTQCFDWGKNRSNVNAFLNRLEKLSSPADRDLR</sequence>
<evidence type="ECO:0008006" key="3">
    <source>
        <dbReference type="Google" id="ProtNLM"/>
    </source>
</evidence>
<evidence type="ECO:0000313" key="1">
    <source>
        <dbReference type="EMBL" id="QJW97770.1"/>
    </source>
</evidence>
<dbReference type="RefSeq" id="WP_171473082.1">
    <property type="nucleotide sequence ID" value="NZ_CP053452.2"/>
</dbReference>
<dbReference type="Proteomes" id="UP000503447">
    <property type="component" value="Chromosome"/>
</dbReference>
<evidence type="ECO:0000313" key="2">
    <source>
        <dbReference type="Proteomes" id="UP000503447"/>
    </source>
</evidence>
<keyword evidence="2" id="KW-1185">Reference proteome</keyword>
<name>A0A6M5YW94_9BACT</name>
<proteinExistence type="predicted"/>
<organism evidence="1 2">
    <name type="scientific">Frigoriglobus tundricola</name>
    <dbReference type="NCBI Taxonomy" id="2774151"/>
    <lineage>
        <taxon>Bacteria</taxon>
        <taxon>Pseudomonadati</taxon>
        <taxon>Planctomycetota</taxon>
        <taxon>Planctomycetia</taxon>
        <taxon>Gemmatales</taxon>
        <taxon>Gemmataceae</taxon>
        <taxon>Frigoriglobus</taxon>
    </lineage>
</organism>
<reference evidence="2" key="1">
    <citation type="submission" date="2020-05" db="EMBL/GenBank/DDBJ databases">
        <title>Frigoriglobus tundricola gen. nov., sp. nov., a psychrotolerant cellulolytic planctomycete of the family Gemmataceae with two divergent copies of 16S rRNA gene.</title>
        <authorList>
            <person name="Kulichevskaya I.S."/>
            <person name="Ivanova A.A."/>
            <person name="Naumoff D.G."/>
            <person name="Beletsky A.V."/>
            <person name="Rijpstra W.I.C."/>
            <person name="Sinninghe Damste J.S."/>
            <person name="Mardanov A.V."/>
            <person name="Ravin N.V."/>
            <person name="Dedysh S.N."/>
        </authorList>
    </citation>
    <scope>NUCLEOTIDE SEQUENCE [LARGE SCALE GENOMIC DNA]</scope>
    <source>
        <strain evidence="2">PL17</strain>
    </source>
</reference>
<dbReference type="EMBL" id="CP053452">
    <property type="protein sequence ID" value="QJW97770.1"/>
    <property type="molecule type" value="Genomic_DNA"/>
</dbReference>